<feature type="transmembrane region" description="Helical" evidence="20">
    <location>
        <begin position="315"/>
        <end position="339"/>
    </location>
</feature>
<evidence type="ECO:0000256" key="14">
    <source>
        <dbReference type="ARBA" id="ARBA00023224"/>
    </source>
</evidence>
<sequence>MSFLAENRNTLNVTTVSFIPLNLDLKLLGKANVSHACNKTMNAENLSDLSCADSLTPQCFSLVTDKNWPALLIVIVIILTIAGNILVIMAVSLEKKLQNATNYFLMSLAITDMLLGFLVMPVSMLTILYGYAWPLPSQLCPIWIYLDVLFSTASIMHLCAISLDRYIAIRNPIHHSRFNTRTKAFMKIIAVWTISVGISMPVPVFGLQDKYKFVKDGSCFLTDDNFVLVGSFVAFFIPLTIMVVTYFLTIRALQNEVTLCLDELVPKTKWTSFSFLQQSSLSSEKLFRRSLSKDFSVCGQRTMQSISNEQKASKVLGIVFFLFVIMWCPFFVTNVLAVICKDTCNTCVIGGLLNVFVWIGYLSSAVNPLVYTLFNKTYRSAFSRYIKCQYKEEKKPLQLILVNTLPPLAYNSTQLQLGDMNTLSNGSRMERKDYSVVSLGIHHFNSSKPNTGQSVSAFVLICNPMQCPWGQNAFNGYLGSDKSKWASYDATVLVSAYSGPQLDILIDQGRDDQFLAAGQLLPDNFIAACTEKKTPVVFRLQQIDKGNTPLPLPVSECKPSRGSKGVLQKTSSVKQTSLTSLLSGEFSKPAVIGHSDSPAGIKEILVSVLETSGGLKYQPVLKNAAGARDWSDSSDEELTGGSSTDGCDGYYRNSNTTCQTDNETTGQLDSVHLDAGFDRLSLPRSSPVISRKMKSSPVERSPSHVLLSSSPETSATSETRQAESQDEQRSPSLPPPKPRSNSLTASFNRLFPTGLYFPFRGSAFMEGVWGNSEEGSNSDVSIYSVRSEQNAEELVSPVDYSVGPLSASIDIDKENAHFIIADMIVAALENMKCTILSRTANQSGRASAASGVSEEASDGCHSVSKKHSESTASSDSGYEGYPGHQSITRVSPDLTASNPHLEKEEEVSADWMAESSLNLAEEIKLKSRMRGTWIWAPPRFQIIFIIHPVSKRDSVVASQHYLCAGCGTQVEPRYIKKLRYCEYLGKYFCDCCHSNSESLIPGRVIMKWDFSKYPVCNFSKQLLDHIWQNPLFNVSCINTSLYTKVKELDKFRELQEQLIIIKKLLKSCRVSVSLLQEFEQLPEHLTQEQHLFSMDDFMKIKRGVLIPQAKGLLKTALSHVENCELCQAKGFICEICRNNDVLFPFQTDICKRCAVCKACFHKDCFRFEQCPKCTRIQTRQNRISQLVV</sequence>
<evidence type="ECO:0000256" key="7">
    <source>
        <dbReference type="ARBA" id="ARBA00022692"/>
    </source>
</evidence>
<proteinExistence type="inferred from homology"/>
<evidence type="ECO:0000256" key="2">
    <source>
        <dbReference type="ARBA" id="ARBA00004345"/>
    </source>
</evidence>
<feature type="transmembrane region" description="Helical" evidence="20">
    <location>
        <begin position="142"/>
        <end position="163"/>
    </location>
</feature>
<evidence type="ECO:0000256" key="17">
    <source>
        <dbReference type="ARBA" id="ARBA00046353"/>
    </source>
</evidence>
<dbReference type="PANTHER" id="PTHR45971:SF2">
    <property type="entry name" value="PROTEIN ASSOCIATED WITH UVRAG AS AUTOPHAGY ENHANCER"/>
    <property type="match status" value="1"/>
</dbReference>
<keyword evidence="23" id="KW-1185">Reference proteome</keyword>
<keyword evidence="6" id="KW-1003">Cell membrane</keyword>
<feature type="region of interest" description="Disordered" evidence="19">
    <location>
        <begin position="625"/>
        <end position="651"/>
    </location>
</feature>
<evidence type="ECO:0000313" key="22">
    <source>
        <dbReference type="EMBL" id="RXN00496.1"/>
    </source>
</evidence>
<name>A0A662YWF6_ACIRT</name>
<comment type="subunit">
    <text evidence="17">Interacts (via C-terminus) with MPDZ and PATJ. May interact (via C-terminus) with MPP3, PRDX6, DLG4, DLG1, CASK, APBA1 and MAGI2. Interacts with GRM2 and DRD2; this may affect signaling.</text>
</comment>
<feature type="region of interest" description="Disordered" evidence="19">
    <location>
        <begin position="847"/>
        <end position="884"/>
    </location>
</feature>
<dbReference type="GO" id="GO:0031410">
    <property type="term" value="C:cytoplasmic vesicle"/>
    <property type="evidence" value="ECO:0007669"/>
    <property type="project" value="UniProtKB-SubCell"/>
</dbReference>
<evidence type="ECO:0000256" key="1">
    <source>
        <dbReference type="ARBA" id="ARBA00004279"/>
    </source>
</evidence>
<evidence type="ECO:0000256" key="4">
    <source>
        <dbReference type="ARBA" id="ARBA00004651"/>
    </source>
</evidence>
<evidence type="ECO:0000256" key="16">
    <source>
        <dbReference type="ARBA" id="ARBA00032258"/>
    </source>
</evidence>
<keyword evidence="13 18" id="KW-0675">Receptor</keyword>
<dbReference type="Pfam" id="PF13901">
    <property type="entry name" value="RH_dom"/>
    <property type="match status" value="1"/>
</dbReference>
<evidence type="ECO:0000256" key="20">
    <source>
        <dbReference type="SAM" id="Phobius"/>
    </source>
</evidence>
<evidence type="ECO:0000259" key="21">
    <source>
        <dbReference type="PROSITE" id="PS50262"/>
    </source>
</evidence>
<feature type="domain" description="G-protein coupled receptors family 1 profile" evidence="21">
    <location>
        <begin position="83"/>
        <end position="371"/>
    </location>
</feature>
<dbReference type="InterPro" id="IPR017452">
    <property type="entry name" value="GPCR_Rhodpsn_7TM"/>
</dbReference>
<dbReference type="GO" id="GO:0030425">
    <property type="term" value="C:dendrite"/>
    <property type="evidence" value="ECO:0007669"/>
    <property type="project" value="UniProtKB-SubCell"/>
</dbReference>
<dbReference type="CDD" id="cd15304">
    <property type="entry name" value="7tmA_5-HT2A"/>
    <property type="match status" value="1"/>
</dbReference>
<evidence type="ECO:0000256" key="15">
    <source>
        <dbReference type="ARBA" id="ARBA00023329"/>
    </source>
</evidence>
<feature type="transmembrane region" description="Helical" evidence="20">
    <location>
        <begin position="103"/>
        <end position="130"/>
    </location>
</feature>
<dbReference type="GO" id="GO:0061909">
    <property type="term" value="P:autophagosome-lysosome fusion"/>
    <property type="evidence" value="ECO:0007669"/>
    <property type="project" value="TreeGrafter"/>
</dbReference>
<feature type="transmembrane region" description="Helical" evidence="20">
    <location>
        <begin position="184"/>
        <end position="206"/>
    </location>
</feature>
<keyword evidence="7 18" id="KW-0812">Transmembrane</keyword>
<keyword evidence="15" id="KW-0968">Cytoplasmic vesicle</keyword>
<dbReference type="InterPro" id="IPR052428">
    <property type="entry name" value="Autophagy_HostDef_Reg"/>
</dbReference>
<feature type="transmembrane region" description="Helical" evidence="20">
    <location>
        <begin position="70"/>
        <end position="91"/>
    </location>
</feature>
<evidence type="ECO:0000256" key="13">
    <source>
        <dbReference type="ARBA" id="ARBA00023170"/>
    </source>
</evidence>
<dbReference type="AlphaFoldDB" id="A0A662YWF6"/>
<dbReference type="GO" id="GO:0005901">
    <property type="term" value="C:caveola"/>
    <property type="evidence" value="ECO:0007669"/>
    <property type="project" value="UniProtKB-SubCell"/>
</dbReference>
<evidence type="ECO:0000256" key="18">
    <source>
        <dbReference type="RuleBase" id="RU000688"/>
    </source>
</evidence>
<feature type="transmembrane region" description="Helical" evidence="20">
    <location>
        <begin position="351"/>
        <end position="374"/>
    </location>
</feature>
<dbReference type="PROSITE" id="PS00237">
    <property type="entry name" value="G_PROTEIN_RECEP_F1_1"/>
    <property type="match status" value="1"/>
</dbReference>
<dbReference type="PRINTS" id="PR01101">
    <property type="entry name" value="5HTRECEPTOR"/>
</dbReference>
<dbReference type="EMBL" id="SCEB01000172">
    <property type="protein sequence ID" value="RXN00496.1"/>
    <property type="molecule type" value="Genomic_DNA"/>
</dbReference>
<keyword evidence="8 20" id="KW-1133">Transmembrane helix</keyword>
<dbReference type="SMART" id="SM01381">
    <property type="entry name" value="7TM_GPCR_Srsx"/>
    <property type="match status" value="1"/>
</dbReference>
<dbReference type="InterPro" id="IPR025258">
    <property type="entry name" value="RH_dom"/>
</dbReference>
<dbReference type="SMART" id="SM01175">
    <property type="entry name" value="DUF4206"/>
    <property type="match status" value="1"/>
</dbReference>
<evidence type="ECO:0000256" key="3">
    <source>
        <dbReference type="ARBA" id="ARBA00004541"/>
    </source>
</evidence>
<dbReference type="InterPro" id="IPR000801">
    <property type="entry name" value="Esterase-like"/>
</dbReference>
<evidence type="ECO:0000256" key="6">
    <source>
        <dbReference type="ARBA" id="ARBA00022475"/>
    </source>
</evidence>
<dbReference type="PROSITE" id="PS50262">
    <property type="entry name" value="G_PROTEIN_RECEP_F1_2"/>
    <property type="match status" value="1"/>
</dbReference>
<evidence type="ECO:0000256" key="5">
    <source>
        <dbReference type="ARBA" id="ARBA00017579"/>
    </source>
</evidence>
<dbReference type="InterPro" id="IPR002231">
    <property type="entry name" value="5HT_rcpt"/>
</dbReference>
<reference evidence="22 23" key="1">
    <citation type="submission" date="2019-01" db="EMBL/GenBank/DDBJ databases">
        <title>Draft Genome and Complete Hox-Cluster Characterization of the Sterlet Sturgeon (Acipenser ruthenus).</title>
        <authorList>
            <person name="Wei Q."/>
        </authorList>
    </citation>
    <scope>NUCLEOTIDE SEQUENCE [LARGE SCALE GENOMIC DNA]</scope>
    <source>
        <strain evidence="22">WHYD16114868_AA</strain>
        <tissue evidence="22">Blood</tissue>
    </source>
</reference>
<dbReference type="InterPro" id="IPR000455">
    <property type="entry name" value="5HT2A_rcpt"/>
</dbReference>
<keyword evidence="11 20" id="KW-0472">Membrane</keyword>
<dbReference type="PRINTS" id="PR00516">
    <property type="entry name" value="5HT2ARECEPTR"/>
</dbReference>
<dbReference type="GO" id="GO:0097352">
    <property type="term" value="P:autophagosome maturation"/>
    <property type="evidence" value="ECO:0007669"/>
    <property type="project" value="TreeGrafter"/>
</dbReference>
<dbReference type="Proteomes" id="UP000289886">
    <property type="component" value="Unassembled WGS sequence"/>
</dbReference>
<gene>
    <name evidence="22" type="ORF">EOD39_9386</name>
</gene>
<feature type="region of interest" description="Disordered" evidence="19">
    <location>
        <begin position="686"/>
        <end position="744"/>
    </location>
</feature>
<feature type="transmembrane region" description="Helical" evidence="20">
    <location>
        <begin position="226"/>
        <end position="248"/>
    </location>
</feature>
<dbReference type="SUPFAM" id="SSF81321">
    <property type="entry name" value="Family A G protein-coupled receptor-like"/>
    <property type="match status" value="1"/>
</dbReference>
<keyword evidence="9" id="KW-0072">Autophagy</keyword>
<dbReference type="Pfam" id="PF21054">
    <property type="entry name" value="RUBC_PIKBD"/>
    <property type="match status" value="1"/>
</dbReference>
<evidence type="ECO:0000256" key="11">
    <source>
        <dbReference type="ARBA" id="ARBA00023136"/>
    </source>
</evidence>
<evidence type="ECO:0000313" key="23">
    <source>
        <dbReference type="Proteomes" id="UP000289886"/>
    </source>
</evidence>
<dbReference type="Pfam" id="PF00756">
    <property type="entry name" value="Esterase"/>
    <property type="match status" value="1"/>
</dbReference>
<dbReference type="PANTHER" id="PTHR45971">
    <property type="entry name" value="PHOX (PX) DOMAIN-CONTAINING PROTEIN"/>
    <property type="match status" value="1"/>
</dbReference>
<dbReference type="GO" id="GO:0061910">
    <property type="term" value="P:autophagosome-endosome fusion"/>
    <property type="evidence" value="ECO:0007669"/>
    <property type="project" value="TreeGrafter"/>
</dbReference>
<organism evidence="22 23">
    <name type="scientific">Acipenser ruthenus</name>
    <name type="common">Sterlet sturgeon</name>
    <dbReference type="NCBI Taxonomy" id="7906"/>
    <lineage>
        <taxon>Eukaryota</taxon>
        <taxon>Metazoa</taxon>
        <taxon>Chordata</taxon>
        <taxon>Craniata</taxon>
        <taxon>Vertebrata</taxon>
        <taxon>Euteleostomi</taxon>
        <taxon>Actinopterygii</taxon>
        <taxon>Chondrostei</taxon>
        <taxon>Acipenseriformes</taxon>
        <taxon>Acipenseridae</taxon>
        <taxon>Acipenser</taxon>
    </lineage>
</organism>
<evidence type="ECO:0000256" key="12">
    <source>
        <dbReference type="ARBA" id="ARBA00023157"/>
    </source>
</evidence>
<comment type="similarity">
    <text evidence="18">Belongs to the G-protein coupled receptor 1 family.</text>
</comment>
<dbReference type="GO" id="GO:1901981">
    <property type="term" value="F:phosphatidylinositol phosphate binding"/>
    <property type="evidence" value="ECO:0007669"/>
    <property type="project" value="TreeGrafter"/>
</dbReference>
<dbReference type="GO" id="GO:0004993">
    <property type="term" value="F:G protein-coupled serotonin receptor activity"/>
    <property type="evidence" value="ECO:0007669"/>
    <property type="project" value="InterPro"/>
</dbReference>
<dbReference type="PRINTS" id="PR00237">
    <property type="entry name" value="GPCRRHODOPSN"/>
</dbReference>
<dbReference type="InterPro" id="IPR029058">
    <property type="entry name" value="AB_hydrolase_fold"/>
</dbReference>
<feature type="compositionally biased region" description="Low complexity" evidence="19">
    <location>
        <begin position="708"/>
        <end position="719"/>
    </location>
</feature>
<dbReference type="InterPro" id="IPR000276">
    <property type="entry name" value="GPCR_Rhodpsn"/>
</dbReference>
<comment type="subcellular location">
    <subcellularLocation>
        <location evidence="4">Cell membrane</location>
        <topology evidence="4">Multi-pass membrane protein</topology>
    </subcellularLocation>
    <subcellularLocation>
        <location evidence="1">Cell projection</location>
        <location evidence="1">Dendrite</location>
    </subcellularLocation>
    <subcellularLocation>
        <location evidence="3">Cytoplasmic vesicle</location>
    </subcellularLocation>
    <subcellularLocation>
        <location evidence="2">Membrane</location>
        <location evidence="2">Caveola</location>
    </subcellularLocation>
</comment>
<protein>
    <recommendedName>
        <fullName evidence="5">5-hydroxytryptamine receptor 2A</fullName>
    </recommendedName>
    <alternativeName>
        <fullName evidence="16">Serotonin receptor 2A</fullName>
    </alternativeName>
</protein>
<accession>A0A662YWF6</accession>
<evidence type="ECO:0000256" key="8">
    <source>
        <dbReference type="ARBA" id="ARBA00022989"/>
    </source>
</evidence>
<dbReference type="SUPFAM" id="SSF53474">
    <property type="entry name" value="alpha/beta-Hydrolases"/>
    <property type="match status" value="1"/>
</dbReference>
<keyword evidence="12" id="KW-1015">Disulfide bond</keyword>
<feature type="compositionally biased region" description="Basic and acidic residues" evidence="19">
    <location>
        <begin position="720"/>
        <end position="729"/>
    </location>
</feature>
<dbReference type="InterPro" id="IPR048569">
    <property type="entry name" value="RUBC_PIKBD"/>
</dbReference>
<dbReference type="Gene3D" id="1.20.1070.10">
    <property type="entry name" value="Rhodopsin 7-helix transmembrane proteins"/>
    <property type="match status" value="1"/>
</dbReference>
<dbReference type="Pfam" id="PF00001">
    <property type="entry name" value="7tm_1"/>
    <property type="match status" value="1"/>
</dbReference>
<evidence type="ECO:0000256" key="19">
    <source>
        <dbReference type="SAM" id="MobiDB-lite"/>
    </source>
</evidence>
<keyword evidence="14 18" id="KW-0807">Transducer</keyword>
<keyword evidence="10 18" id="KW-0297">G-protein coupled receptor</keyword>
<evidence type="ECO:0000256" key="10">
    <source>
        <dbReference type="ARBA" id="ARBA00023040"/>
    </source>
</evidence>
<dbReference type="Gene3D" id="3.40.50.1820">
    <property type="entry name" value="alpha/beta hydrolase"/>
    <property type="match status" value="1"/>
</dbReference>
<dbReference type="GO" id="GO:0000421">
    <property type="term" value="C:autophagosome membrane"/>
    <property type="evidence" value="ECO:0007669"/>
    <property type="project" value="TreeGrafter"/>
</dbReference>
<comment type="caution">
    <text evidence="22">The sequence shown here is derived from an EMBL/GenBank/DDBJ whole genome shotgun (WGS) entry which is preliminary data.</text>
</comment>
<evidence type="ECO:0000256" key="9">
    <source>
        <dbReference type="ARBA" id="ARBA00023006"/>
    </source>
</evidence>